<sequence>MNYLDKRNTMAVTREIARAQSQDCSLFYRWQKTSQESTRELFAYQIWASIIY</sequence>
<evidence type="ECO:0000313" key="1">
    <source>
        <dbReference type="EMBL" id="KHJ77121.1"/>
    </source>
</evidence>
<dbReference type="AlphaFoldDB" id="A0A0B1RZQ2"/>
<evidence type="ECO:0000313" key="2">
    <source>
        <dbReference type="Proteomes" id="UP000053660"/>
    </source>
</evidence>
<dbReference type="Proteomes" id="UP000053660">
    <property type="component" value="Unassembled WGS sequence"/>
</dbReference>
<name>A0A0B1RZQ2_OESDE</name>
<reference evidence="1 2" key="1">
    <citation type="submission" date="2014-03" db="EMBL/GenBank/DDBJ databases">
        <title>Draft genome of the hookworm Oesophagostomum dentatum.</title>
        <authorList>
            <person name="Mitreva M."/>
        </authorList>
    </citation>
    <scope>NUCLEOTIDE SEQUENCE [LARGE SCALE GENOMIC DNA]</scope>
    <source>
        <strain evidence="1 2">OD-Hann</strain>
    </source>
</reference>
<gene>
    <name evidence="1" type="ORF">OESDEN_23259</name>
</gene>
<protein>
    <submittedName>
        <fullName evidence="1">Uncharacterized protein</fullName>
    </submittedName>
</protein>
<organism evidence="1 2">
    <name type="scientific">Oesophagostomum dentatum</name>
    <name type="common">Nodular worm</name>
    <dbReference type="NCBI Taxonomy" id="61180"/>
    <lineage>
        <taxon>Eukaryota</taxon>
        <taxon>Metazoa</taxon>
        <taxon>Ecdysozoa</taxon>
        <taxon>Nematoda</taxon>
        <taxon>Chromadorea</taxon>
        <taxon>Rhabditida</taxon>
        <taxon>Rhabditina</taxon>
        <taxon>Rhabditomorpha</taxon>
        <taxon>Strongyloidea</taxon>
        <taxon>Strongylidae</taxon>
        <taxon>Oesophagostomum</taxon>
    </lineage>
</organism>
<proteinExistence type="predicted"/>
<keyword evidence="2" id="KW-1185">Reference proteome</keyword>
<accession>A0A0B1RZQ2</accession>
<dbReference type="EMBL" id="KN611077">
    <property type="protein sequence ID" value="KHJ77121.1"/>
    <property type="molecule type" value="Genomic_DNA"/>
</dbReference>